<dbReference type="EMBL" id="CM037155">
    <property type="protein sequence ID" value="KAH7845890.1"/>
    <property type="molecule type" value="Genomic_DNA"/>
</dbReference>
<evidence type="ECO:0000313" key="1">
    <source>
        <dbReference type="EMBL" id="KAH7845890.1"/>
    </source>
</evidence>
<evidence type="ECO:0000313" key="2">
    <source>
        <dbReference type="Proteomes" id="UP000828048"/>
    </source>
</evidence>
<dbReference type="Proteomes" id="UP000828048">
    <property type="component" value="Chromosome 5"/>
</dbReference>
<reference evidence="1 2" key="1">
    <citation type="journal article" date="2021" name="Hortic Res">
        <title>High-quality reference genome and annotation aids understanding of berry development for evergreen blueberry (Vaccinium darrowii).</title>
        <authorList>
            <person name="Yu J."/>
            <person name="Hulse-Kemp A.M."/>
            <person name="Babiker E."/>
            <person name="Staton M."/>
        </authorList>
    </citation>
    <scope>NUCLEOTIDE SEQUENCE [LARGE SCALE GENOMIC DNA]</scope>
    <source>
        <strain evidence="2">cv. NJ 8807/NJ 8810</strain>
        <tissue evidence="1">Young leaf</tissue>
    </source>
</reference>
<protein>
    <submittedName>
        <fullName evidence="1">Uncharacterized protein</fullName>
    </submittedName>
</protein>
<sequence length="529" mass="59520">MCVSKPSTSDSIEPKNPIEPAPPRPSRKRSGTPETSRKPSLNLTNSAGDHTDSHFNTIGWSFDMDSWKSSASSVASFTSLREQLPEPAHIYEFSEIQSATNNFFAKKFSSSPLSASWRCVVRGNDVVVFQRNFRRQINEEELRERLSLICRSHHLSLIKLRGASVSGSFIYLVYDYVHGPNLAECIRNPRNPYFTVLSNWMSRIQIATHIAHGLDYIHHSTGLNSNFIHNHIKSSSIIVSEPSLNAKICHLGTAELRGEIDREEEGSRSPGYKRSHSRLTKFEGTRGYMAPEFQETGIPTAKTDVFAFGVVILELLSGKEPLKYEIDEESGGCRRISLIQTARGAAVEGEMGRLRLWVDKRLKDSYPVEVAGMVLRVGLDCVEEDPERRPDMRWVAVLLSKLYLESKTWAETMGVPTDFTDTWAGTGQPIRESIERLHLIPFSLSARSSSYNGDLKTTAQSFTMKAYPTSMKAATLSVCGTRQSPQSFIAADLHSRSPKLFKFSSFWIVKKRCITFKLRQICLVILLKE</sequence>
<name>A0ACB7XYU9_9ERIC</name>
<accession>A0ACB7XYU9</accession>
<gene>
    <name evidence="1" type="ORF">Vadar_007063</name>
</gene>
<proteinExistence type="predicted"/>
<keyword evidence="2" id="KW-1185">Reference proteome</keyword>
<organism evidence="1 2">
    <name type="scientific">Vaccinium darrowii</name>
    <dbReference type="NCBI Taxonomy" id="229202"/>
    <lineage>
        <taxon>Eukaryota</taxon>
        <taxon>Viridiplantae</taxon>
        <taxon>Streptophyta</taxon>
        <taxon>Embryophyta</taxon>
        <taxon>Tracheophyta</taxon>
        <taxon>Spermatophyta</taxon>
        <taxon>Magnoliopsida</taxon>
        <taxon>eudicotyledons</taxon>
        <taxon>Gunneridae</taxon>
        <taxon>Pentapetalae</taxon>
        <taxon>asterids</taxon>
        <taxon>Ericales</taxon>
        <taxon>Ericaceae</taxon>
        <taxon>Vaccinioideae</taxon>
        <taxon>Vaccinieae</taxon>
        <taxon>Vaccinium</taxon>
    </lineage>
</organism>
<comment type="caution">
    <text evidence="1">The sequence shown here is derived from an EMBL/GenBank/DDBJ whole genome shotgun (WGS) entry which is preliminary data.</text>
</comment>